<accession>A0AAV7KFD6</accession>
<dbReference type="GO" id="GO:0005737">
    <property type="term" value="C:cytoplasm"/>
    <property type="evidence" value="ECO:0007669"/>
    <property type="project" value="TreeGrafter"/>
</dbReference>
<feature type="domain" description="F-box/LRR-repeat protein 15-like leucin rich repeat" evidence="2">
    <location>
        <begin position="71"/>
        <end position="223"/>
    </location>
</feature>
<dbReference type="Gene3D" id="3.80.10.10">
    <property type="entry name" value="Ribonuclease Inhibitor"/>
    <property type="match status" value="3"/>
</dbReference>
<dbReference type="InterPro" id="IPR006553">
    <property type="entry name" value="Leu-rich_rpt_Cys-con_subtyp"/>
</dbReference>
<gene>
    <name evidence="3" type="ORF">LOD99_14403</name>
</gene>
<dbReference type="SUPFAM" id="SSF52047">
    <property type="entry name" value="RNI-like"/>
    <property type="match status" value="1"/>
</dbReference>
<dbReference type="InterPro" id="IPR057207">
    <property type="entry name" value="FBXL15_LRR"/>
</dbReference>
<proteinExistence type="predicted"/>
<evidence type="ECO:0000256" key="1">
    <source>
        <dbReference type="ARBA" id="ARBA00022786"/>
    </source>
</evidence>
<evidence type="ECO:0000259" key="2">
    <source>
        <dbReference type="Pfam" id="PF25372"/>
    </source>
</evidence>
<keyword evidence="4" id="KW-1185">Reference proteome</keyword>
<dbReference type="Proteomes" id="UP001165289">
    <property type="component" value="Unassembled WGS sequence"/>
</dbReference>
<dbReference type="PANTHER" id="PTHR13382">
    <property type="entry name" value="MITOCHONDRIAL ATP SYNTHASE COUPLING FACTOR B"/>
    <property type="match status" value="1"/>
</dbReference>
<comment type="caution">
    <text evidence="3">The sequence shown here is derived from an EMBL/GenBank/DDBJ whole genome shotgun (WGS) entry which is preliminary data.</text>
</comment>
<sequence length="272" mass="30713">MFYSLQDLCIHELIKQIDYLTELRVLKRLPHNIRIVLLDRTSRRGILTEKMLTQLITPRLRELDLSECLLSDDSYIACLAECNNLRELHMNNNTRSSLLPPAEQNITTSAFLALIPHWSNLTEIQLRACQFVDDQVLHCIAANCLHVKVINVSSCTLVTNDGLIALCVCSGLFCLNISKIPGITDEGLIALSQSSSYRIISELNLCHCTQITDVGIKELLSRCTKLKILVIHGCPKVTERSRQLSQLAQAGENLRLKQVTWTVYFDTPNLQI</sequence>
<organism evidence="3 4">
    <name type="scientific">Oopsacas minuta</name>
    <dbReference type="NCBI Taxonomy" id="111878"/>
    <lineage>
        <taxon>Eukaryota</taxon>
        <taxon>Metazoa</taxon>
        <taxon>Porifera</taxon>
        <taxon>Hexactinellida</taxon>
        <taxon>Hexasterophora</taxon>
        <taxon>Lyssacinosida</taxon>
        <taxon>Leucopsacidae</taxon>
        <taxon>Oopsacas</taxon>
    </lineage>
</organism>
<protein>
    <submittedName>
        <fullName evidence="3">Protein AMN1-like</fullName>
    </submittedName>
</protein>
<evidence type="ECO:0000313" key="4">
    <source>
        <dbReference type="Proteomes" id="UP001165289"/>
    </source>
</evidence>
<dbReference type="Pfam" id="PF25372">
    <property type="entry name" value="DUF7885"/>
    <property type="match status" value="1"/>
</dbReference>
<dbReference type="EMBL" id="JAKMXF010000044">
    <property type="protein sequence ID" value="KAI6660062.1"/>
    <property type="molecule type" value="Genomic_DNA"/>
</dbReference>
<name>A0AAV7KFD6_9METZ</name>
<dbReference type="PANTHER" id="PTHR13382:SF69">
    <property type="entry name" value="FI18408P1"/>
    <property type="match status" value="1"/>
</dbReference>
<dbReference type="InterPro" id="IPR050648">
    <property type="entry name" value="F-box_LRR-repeat"/>
</dbReference>
<reference evidence="3 4" key="1">
    <citation type="journal article" date="2023" name="BMC Biol.">
        <title>The compact genome of the sponge Oopsacas minuta (Hexactinellida) is lacking key metazoan core genes.</title>
        <authorList>
            <person name="Santini S."/>
            <person name="Schenkelaars Q."/>
            <person name="Jourda C."/>
            <person name="Duchesne M."/>
            <person name="Belahbib H."/>
            <person name="Rocher C."/>
            <person name="Selva M."/>
            <person name="Riesgo A."/>
            <person name="Vervoort M."/>
            <person name="Leys S.P."/>
            <person name="Kodjabachian L."/>
            <person name="Le Bivic A."/>
            <person name="Borchiellini C."/>
            <person name="Claverie J.M."/>
            <person name="Renard E."/>
        </authorList>
    </citation>
    <scope>NUCLEOTIDE SEQUENCE [LARGE SCALE GENOMIC DNA]</scope>
    <source>
        <strain evidence="3">SPO-2</strain>
    </source>
</reference>
<dbReference type="AlphaFoldDB" id="A0AAV7KFD6"/>
<dbReference type="SMART" id="SM00367">
    <property type="entry name" value="LRR_CC"/>
    <property type="match status" value="6"/>
</dbReference>
<evidence type="ECO:0000313" key="3">
    <source>
        <dbReference type="EMBL" id="KAI6660062.1"/>
    </source>
</evidence>
<keyword evidence="1" id="KW-0833">Ubl conjugation pathway</keyword>
<dbReference type="InterPro" id="IPR032675">
    <property type="entry name" value="LRR_dom_sf"/>
</dbReference>